<accession>A0A4P6EHM8</accession>
<keyword evidence="4" id="KW-1185">Reference proteome</keyword>
<dbReference type="AlphaFoldDB" id="A0A4P6EHM8"/>
<dbReference type="EMBL" id="CP035494">
    <property type="protein sequence ID" value="QAY61835.1"/>
    <property type="molecule type" value="Genomic_DNA"/>
</dbReference>
<dbReference type="InterPro" id="IPR007345">
    <property type="entry name" value="Polysacch_pyruvyl_Trfase"/>
</dbReference>
<keyword evidence="1" id="KW-0175">Coiled coil</keyword>
<evidence type="ECO:0000313" key="4">
    <source>
        <dbReference type="Proteomes" id="UP000293995"/>
    </source>
</evidence>
<dbReference type="Proteomes" id="UP000293995">
    <property type="component" value="Chromosome"/>
</dbReference>
<evidence type="ECO:0000313" key="3">
    <source>
        <dbReference type="EMBL" id="QAY61835.1"/>
    </source>
</evidence>
<dbReference type="Pfam" id="PF04230">
    <property type="entry name" value="PS_pyruv_trans"/>
    <property type="match status" value="1"/>
</dbReference>
<protein>
    <submittedName>
        <fullName evidence="3">Polysaccharide pyruvyl transferase family protein</fullName>
    </submittedName>
</protein>
<feature type="coiled-coil region" evidence="1">
    <location>
        <begin position="304"/>
        <end position="338"/>
    </location>
</feature>
<keyword evidence="3" id="KW-0808">Transferase</keyword>
<proteinExistence type="predicted"/>
<name>A0A4P6EHM8_9MICO</name>
<sequence>MSVHDVFVHPSGQDDNLGDSALRAGLLQALRGEGNRLHVYLDGQSSDYLSGIPLETRDILYTSRQAWLQASREVNRPVYVINAGEINPQPGVSFPGGKRIAEMRGVVNRGGIVVAAGLGLKDPTVAPKVVFDPKLREAAVMSWRDHGSRQGAGFGDVAPDWAFSLGPDPSAWPGKDSRRLIAVTLRFDRPWPGERWLAAVRTLAARTATRVVTIAQVARDAPRAVRLAGELQGEYLVAPTTRHDHLDAHVRAVYSRSLAVVSDRAHALIMGATEGAYPVGTAADPQKIRRLLDTVGIGALTGHHDGLAERAQNLELEVAGLESAIEAARRDLGLLTQRLNSAIDTAT</sequence>
<dbReference type="GO" id="GO:0016740">
    <property type="term" value="F:transferase activity"/>
    <property type="evidence" value="ECO:0007669"/>
    <property type="project" value="UniProtKB-KW"/>
</dbReference>
<feature type="domain" description="Polysaccharide pyruvyl transferase" evidence="2">
    <location>
        <begin position="16"/>
        <end position="274"/>
    </location>
</feature>
<organism evidence="3 4">
    <name type="scientific">Microbacterium protaetiae</name>
    <dbReference type="NCBI Taxonomy" id="2509458"/>
    <lineage>
        <taxon>Bacteria</taxon>
        <taxon>Bacillati</taxon>
        <taxon>Actinomycetota</taxon>
        <taxon>Actinomycetes</taxon>
        <taxon>Micrococcales</taxon>
        <taxon>Microbacteriaceae</taxon>
        <taxon>Microbacterium</taxon>
    </lineage>
</organism>
<reference evidence="3 4" key="1">
    <citation type="submission" date="2019-01" db="EMBL/GenBank/DDBJ databases">
        <title>Genome sequencing of strain DFW100M-13.</title>
        <authorList>
            <person name="Heo J."/>
            <person name="Kim S.-J."/>
            <person name="Kim J.-S."/>
            <person name="Hong S.-B."/>
            <person name="Kwon S.-W."/>
        </authorList>
    </citation>
    <scope>NUCLEOTIDE SEQUENCE [LARGE SCALE GENOMIC DNA]</scope>
    <source>
        <strain evidence="3 4">DFW100M-13</strain>
    </source>
</reference>
<gene>
    <name evidence="3" type="ORF">ET475_11870</name>
</gene>
<dbReference type="OrthoDB" id="477186at2"/>
<evidence type="ECO:0000259" key="2">
    <source>
        <dbReference type="Pfam" id="PF04230"/>
    </source>
</evidence>
<dbReference type="KEGG" id="mprt:ET475_11870"/>
<evidence type="ECO:0000256" key="1">
    <source>
        <dbReference type="SAM" id="Coils"/>
    </source>
</evidence>